<evidence type="ECO:0000256" key="3">
    <source>
        <dbReference type="ARBA" id="ARBA00022801"/>
    </source>
</evidence>
<dbReference type="GO" id="GO:0008777">
    <property type="term" value="F:acetylornithine deacetylase activity"/>
    <property type="evidence" value="ECO:0007669"/>
    <property type="project" value="TreeGrafter"/>
</dbReference>
<evidence type="ECO:0000256" key="1">
    <source>
        <dbReference type="ARBA" id="ARBA00001947"/>
    </source>
</evidence>
<dbReference type="SUPFAM" id="SSF53187">
    <property type="entry name" value="Zn-dependent exopeptidases"/>
    <property type="match status" value="1"/>
</dbReference>
<dbReference type="RefSeq" id="WP_091247292.1">
    <property type="nucleotide sequence ID" value="NZ_FMCU01000008.1"/>
</dbReference>
<dbReference type="GO" id="GO:0009089">
    <property type="term" value="P:lysine biosynthetic process via diaminopimelate"/>
    <property type="evidence" value="ECO:0007669"/>
    <property type="project" value="UniProtKB-UniRule"/>
</dbReference>
<protein>
    <recommendedName>
        <fullName evidence="5">Succinyl-diaminopimelate desuccinylase</fullName>
        <ecNumber evidence="5">3.5.1.18</ecNumber>
    </recommendedName>
</protein>
<evidence type="ECO:0000256" key="2">
    <source>
        <dbReference type="ARBA" id="ARBA00022723"/>
    </source>
</evidence>
<reference evidence="8" key="1">
    <citation type="submission" date="2016-06" db="EMBL/GenBank/DDBJ databases">
        <authorList>
            <person name="Varghese N."/>
            <person name="Submissions Spin"/>
        </authorList>
    </citation>
    <scope>NUCLEOTIDE SEQUENCE [LARGE SCALE GENOMIC DNA]</scope>
    <source>
        <strain evidence="8">DSM 44100</strain>
    </source>
</reference>
<keyword evidence="8" id="KW-1185">Reference proteome</keyword>
<name>A0A1C4Z6F9_9ACTN</name>
<dbReference type="Pfam" id="PF01546">
    <property type="entry name" value="Peptidase_M20"/>
    <property type="match status" value="1"/>
</dbReference>
<dbReference type="InterPro" id="IPR010174">
    <property type="entry name" value="Succinyl-DAP_deSuclase_DapE"/>
</dbReference>
<dbReference type="STRING" id="121616.GA0070216_108205"/>
<dbReference type="InterPro" id="IPR050072">
    <property type="entry name" value="Peptidase_M20A"/>
</dbReference>
<comment type="cofactor">
    <cofactor evidence="1">
        <name>Zn(2+)</name>
        <dbReference type="ChEBI" id="CHEBI:29105"/>
    </cofactor>
</comment>
<dbReference type="Gene3D" id="3.40.630.10">
    <property type="entry name" value="Zn peptidases"/>
    <property type="match status" value="1"/>
</dbReference>
<dbReference type="Proteomes" id="UP000198797">
    <property type="component" value="Unassembled WGS sequence"/>
</dbReference>
<dbReference type="NCBIfam" id="TIGR01900">
    <property type="entry name" value="dapE-gram_pos"/>
    <property type="match status" value="1"/>
</dbReference>
<organism evidence="7 8">
    <name type="scientific">Micromonospora matsumotoense</name>
    <dbReference type="NCBI Taxonomy" id="121616"/>
    <lineage>
        <taxon>Bacteria</taxon>
        <taxon>Bacillati</taxon>
        <taxon>Actinomycetota</taxon>
        <taxon>Actinomycetes</taxon>
        <taxon>Micromonosporales</taxon>
        <taxon>Micromonosporaceae</taxon>
        <taxon>Micromonospora</taxon>
    </lineage>
</organism>
<dbReference type="PANTHER" id="PTHR43808">
    <property type="entry name" value="ACETYLORNITHINE DEACETYLASE"/>
    <property type="match status" value="1"/>
</dbReference>
<evidence type="ECO:0000313" key="7">
    <source>
        <dbReference type="EMBL" id="SCF28578.1"/>
    </source>
</evidence>
<evidence type="ECO:0000313" key="8">
    <source>
        <dbReference type="Proteomes" id="UP000198797"/>
    </source>
</evidence>
<dbReference type="EC" id="3.5.1.18" evidence="5"/>
<evidence type="ECO:0000256" key="4">
    <source>
        <dbReference type="ARBA" id="ARBA00022833"/>
    </source>
</evidence>
<dbReference type="AlphaFoldDB" id="A0A1C4Z6F9"/>
<dbReference type="GO" id="GO:0046872">
    <property type="term" value="F:metal ion binding"/>
    <property type="evidence" value="ECO:0007669"/>
    <property type="project" value="UniProtKB-KW"/>
</dbReference>
<dbReference type="InterPro" id="IPR036264">
    <property type="entry name" value="Bact_exopeptidase_dim_dom"/>
</dbReference>
<keyword evidence="2" id="KW-0479">Metal-binding</keyword>
<dbReference type="PANTHER" id="PTHR43808:SF31">
    <property type="entry name" value="N-ACETYL-L-CITRULLINE DEACETYLASE"/>
    <property type="match status" value="1"/>
</dbReference>
<dbReference type="InterPro" id="IPR011650">
    <property type="entry name" value="Peptidase_M20_dimer"/>
</dbReference>
<feature type="domain" description="Peptidase M20 dimerisation" evidence="6">
    <location>
        <begin position="173"/>
        <end position="272"/>
    </location>
</feature>
<evidence type="ECO:0000256" key="5">
    <source>
        <dbReference type="NCBIfam" id="TIGR01900"/>
    </source>
</evidence>
<proteinExistence type="predicted"/>
<dbReference type="EMBL" id="FMCU01000008">
    <property type="protein sequence ID" value="SCF28578.1"/>
    <property type="molecule type" value="Genomic_DNA"/>
</dbReference>
<dbReference type="OrthoDB" id="7055905at2"/>
<dbReference type="InterPro" id="IPR002933">
    <property type="entry name" value="Peptidase_M20"/>
</dbReference>
<keyword evidence="3" id="KW-0378">Hydrolase</keyword>
<sequence length="367" mass="38788">MSGSTLSRVGRADTVLDLTAALVAVGSVSRDEATLADLVETRLTERAPGLHVTRVGNNVVARTEHRRPTRIMFAGHLDTVPGVPPAEPVVRGDVVEGLGAVDMKGGVAVMLLLAELARDAAHDLTFAFYDKEEIGSHQSGMRLLFDEHRELVTADAAVLLEPTDGRLEAGCQGNLVVEFTFTGARAHTARPWQGRNAVHRATPALARFAAFDPPPVALDGLVYRQSASVVAVAGGVQGNVVPDRCTVKVNYRHAPHLDTGAAIAELTALAPEADETRVLLTSPPAAPALTHPALSALRRTGGLEVHPKLGWTDVGRFAAHGIPAVNFGPGDSELAHTPHEVVSRDALEHCLGVLRRFVATEHPAAPN</sequence>
<evidence type="ECO:0000259" key="6">
    <source>
        <dbReference type="Pfam" id="PF07687"/>
    </source>
</evidence>
<dbReference type="GO" id="GO:0009014">
    <property type="term" value="F:succinyl-diaminopimelate desuccinylase activity"/>
    <property type="evidence" value="ECO:0007669"/>
    <property type="project" value="UniProtKB-UniRule"/>
</dbReference>
<dbReference type="GO" id="GO:0006526">
    <property type="term" value="P:L-arginine biosynthetic process"/>
    <property type="evidence" value="ECO:0007669"/>
    <property type="project" value="TreeGrafter"/>
</dbReference>
<accession>A0A1C4Z6F9</accession>
<keyword evidence="4" id="KW-0862">Zinc</keyword>
<dbReference type="InterPro" id="IPR001261">
    <property type="entry name" value="ArgE/DapE_CS"/>
</dbReference>
<gene>
    <name evidence="7" type="ORF">GA0070216_108205</name>
</gene>
<dbReference type="PROSITE" id="PS00758">
    <property type="entry name" value="ARGE_DAPE_CPG2_1"/>
    <property type="match status" value="1"/>
</dbReference>
<dbReference type="Gene3D" id="3.30.70.360">
    <property type="match status" value="1"/>
</dbReference>
<dbReference type="Pfam" id="PF07687">
    <property type="entry name" value="M20_dimer"/>
    <property type="match status" value="1"/>
</dbReference>
<dbReference type="SUPFAM" id="SSF55031">
    <property type="entry name" value="Bacterial exopeptidase dimerisation domain"/>
    <property type="match status" value="1"/>
</dbReference>